<evidence type="ECO:0000313" key="3">
    <source>
        <dbReference type="Proteomes" id="UP000270094"/>
    </source>
</evidence>
<name>A0A3P7JK30_STRVU</name>
<evidence type="ECO:0000313" key="2">
    <source>
        <dbReference type="EMBL" id="VDM81093.1"/>
    </source>
</evidence>
<protein>
    <submittedName>
        <fullName evidence="2">Uncharacterized protein</fullName>
    </submittedName>
</protein>
<dbReference type="OrthoDB" id="193931at2759"/>
<feature type="compositionally biased region" description="Low complexity" evidence="1">
    <location>
        <begin position="119"/>
        <end position="141"/>
    </location>
</feature>
<dbReference type="Proteomes" id="UP000270094">
    <property type="component" value="Unassembled WGS sequence"/>
</dbReference>
<accession>A0A3P7JK30</accession>
<feature type="compositionally biased region" description="Basic and acidic residues" evidence="1">
    <location>
        <begin position="51"/>
        <end position="99"/>
    </location>
</feature>
<dbReference type="AlphaFoldDB" id="A0A3P7JK30"/>
<feature type="region of interest" description="Disordered" evidence="1">
    <location>
        <begin position="51"/>
        <end position="149"/>
    </location>
</feature>
<evidence type="ECO:0000256" key="1">
    <source>
        <dbReference type="SAM" id="MobiDB-lite"/>
    </source>
</evidence>
<proteinExistence type="predicted"/>
<keyword evidence="3" id="KW-1185">Reference proteome</keyword>
<sequence>PFEATCTNLGDIGQVVIVALVVLLRNHLARHPEIFTPVAIAAPIQLVHRKTGDDHQHAEAARHVRAVRQEQERRESRDGRENRATGNGRDKPESRESPRTEVVTTETTKCPSPPKMSDSIISTGLGSTTSSTNSLITGGSSQASLNTSSGPWKSKLTNIKNSFLGTPRFHRRKMSNGTAESDGEDSHMIDTSDLVKKSWFGSLTSSISVERDDTHCVPVQGKTLNAIKAELIRAFLTVDIVSSPQQVVVMAGESPTYVVQFGLCEGSSVLSNICRQFCKVLLNSGKSSVTFT</sequence>
<organism evidence="2 3">
    <name type="scientific">Strongylus vulgaris</name>
    <name type="common">Blood worm</name>
    <dbReference type="NCBI Taxonomy" id="40348"/>
    <lineage>
        <taxon>Eukaryota</taxon>
        <taxon>Metazoa</taxon>
        <taxon>Ecdysozoa</taxon>
        <taxon>Nematoda</taxon>
        <taxon>Chromadorea</taxon>
        <taxon>Rhabditida</taxon>
        <taxon>Rhabditina</taxon>
        <taxon>Rhabditomorpha</taxon>
        <taxon>Strongyloidea</taxon>
        <taxon>Strongylidae</taxon>
        <taxon>Strongylus</taxon>
    </lineage>
</organism>
<feature type="non-terminal residue" evidence="2">
    <location>
        <position position="1"/>
    </location>
</feature>
<reference evidence="2 3" key="1">
    <citation type="submission" date="2018-11" db="EMBL/GenBank/DDBJ databases">
        <authorList>
            <consortium name="Pathogen Informatics"/>
        </authorList>
    </citation>
    <scope>NUCLEOTIDE SEQUENCE [LARGE SCALE GENOMIC DNA]</scope>
</reference>
<gene>
    <name evidence="2" type="ORF">SVUK_LOCUS16091</name>
</gene>
<dbReference type="EMBL" id="UYYB01111383">
    <property type="protein sequence ID" value="VDM81093.1"/>
    <property type="molecule type" value="Genomic_DNA"/>
</dbReference>